<gene>
    <name evidence="1" type="ORF">CK203_033060</name>
</gene>
<proteinExistence type="predicted"/>
<evidence type="ECO:0000313" key="2">
    <source>
        <dbReference type="Proteomes" id="UP000288805"/>
    </source>
</evidence>
<sequence length="101" mass="11270">MTHSDCSETYLTVVFNASYSASFYAGKYLTRLHILDMGPYPGMRDHGMVVLTGKSSELAAQPIFLERSLFSADSKTDNPELGLSLLKWVWPCVTRFTSLAQ</sequence>
<evidence type="ECO:0000313" key="1">
    <source>
        <dbReference type="EMBL" id="RVW88569.1"/>
    </source>
</evidence>
<accession>A0A438HVU3</accession>
<organism evidence="1 2">
    <name type="scientific">Vitis vinifera</name>
    <name type="common">Grape</name>
    <dbReference type="NCBI Taxonomy" id="29760"/>
    <lineage>
        <taxon>Eukaryota</taxon>
        <taxon>Viridiplantae</taxon>
        <taxon>Streptophyta</taxon>
        <taxon>Embryophyta</taxon>
        <taxon>Tracheophyta</taxon>
        <taxon>Spermatophyta</taxon>
        <taxon>Magnoliopsida</taxon>
        <taxon>eudicotyledons</taxon>
        <taxon>Gunneridae</taxon>
        <taxon>Pentapetalae</taxon>
        <taxon>rosids</taxon>
        <taxon>Vitales</taxon>
        <taxon>Vitaceae</taxon>
        <taxon>Viteae</taxon>
        <taxon>Vitis</taxon>
    </lineage>
</organism>
<reference evidence="1 2" key="1">
    <citation type="journal article" date="2018" name="PLoS Genet.">
        <title>Population sequencing reveals clonal diversity and ancestral inbreeding in the grapevine cultivar Chardonnay.</title>
        <authorList>
            <person name="Roach M.J."/>
            <person name="Johnson D.L."/>
            <person name="Bohlmann J."/>
            <person name="van Vuuren H.J."/>
            <person name="Jones S.J."/>
            <person name="Pretorius I.S."/>
            <person name="Schmidt S.A."/>
            <person name="Borneman A.R."/>
        </authorList>
    </citation>
    <scope>NUCLEOTIDE SEQUENCE [LARGE SCALE GENOMIC DNA]</scope>
    <source>
        <strain evidence="2">cv. Chardonnay</strain>
        <tissue evidence="1">Leaf</tissue>
    </source>
</reference>
<dbReference type="AlphaFoldDB" id="A0A438HVU3"/>
<name>A0A438HVU3_VITVI</name>
<protein>
    <submittedName>
        <fullName evidence="1">Uncharacterized protein</fullName>
    </submittedName>
</protein>
<dbReference type="EMBL" id="QGNW01000172">
    <property type="protein sequence ID" value="RVW88569.1"/>
    <property type="molecule type" value="Genomic_DNA"/>
</dbReference>
<dbReference type="Proteomes" id="UP000288805">
    <property type="component" value="Unassembled WGS sequence"/>
</dbReference>
<comment type="caution">
    <text evidence="1">The sequence shown here is derived from an EMBL/GenBank/DDBJ whole genome shotgun (WGS) entry which is preliminary data.</text>
</comment>